<proteinExistence type="predicted"/>
<accession>A0A922MLP3</accession>
<evidence type="ECO:0000313" key="2">
    <source>
        <dbReference type="Proteomes" id="UP000814243"/>
    </source>
</evidence>
<dbReference type="Proteomes" id="UP000814243">
    <property type="component" value="Unassembled WGS sequence"/>
</dbReference>
<evidence type="ECO:0000313" key="1">
    <source>
        <dbReference type="EMBL" id="KAH9638993.1"/>
    </source>
</evidence>
<protein>
    <submittedName>
        <fullName evidence="1">Uncharacterized protein</fullName>
    </submittedName>
</protein>
<organism evidence="1 2">
    <name type="scientific">Spodoptera exigua</name>
    <name type="common">Beet armyworm</name>
    <name type="synonym">Noctua fulgens</name>
    <dbReference type="NCBI Taxonomy" id="7107"/>
    <lineage>
        <taxon>Eukaryota</taxon>
        <taxon>Metazoa</taxon>
        <taxon>Ecdysozoa</taxon>
        <taxon>Arthropoda</taxon>
        <taxon>Hexapoda</taxon>
        <taxon>Insecta</taxon>
        <taxon>Pterygota</taxon>
        <taxon>Neoptera</taxon>
        <taxon>Endopterygota</taxon>
        <taxon>Lepidoptera</taxon>
        <taxon>Glossata</taxon>
        <taxon>Ditrysia</taxon>
        <taxon>Noctuoidea</taxon>
        <taxon>Noctuidae</taxon>
        <taxon>Amphipyrinae</taxon>
        <taxon>Spodoptera</taxon>
    </lineage>
</organism>
<comment type="caution">
    <text evidence="1">The sequence shown here is derived from an EMBL/GenBank/DDBJ whole genome shotgun (WGS) entry which is preliminary data.</text>
</comment>
<name>A0A922MLP3_SPOEX</name>
<reference evidence="1" key="1">
    <citation type="journal article" date="2021" name="G3 (Bethesda)">
        <title>Genome and transcriptome analysis of the beet armyworm Spodoptera exigua reveals targets for pest control. .</title>
        <authorList>
            <person name="Simon S."/>
            <person name="Breeschoten T."/>
            <person name="Jansen H.J."/>
            <person name="Dirks R.P."/>
            <person name="Schranz M.E."/>
            <person name="Ros V.I.D."/>
        </authorList>
    </citation>
    <scope>NUCLEOTIDE SEQUENCE</scope>
    <source>
        <strain evidence="1">TB_SE_WUR_2020</strain>
    </source>
</reference>
<dbReference type="AlphaFoldDB" id="A0A922MLP3"/>
<gene>
    <name evidence="1" type="ORF">HF086_000919</name>
</gene>
<sequence>MECVHGMTRNRLLLQAGTSGGEIVQSSEPKVRHQIAGAPTKVSCVSYGTAAPLSAPFSAGAARQAATPPAP</sequence>
<dbReference type="EMBL" id="JACEFF010000363">
    <property type="protein sequence ID" value="KAH9638993.1"/>
    <property type="molecule type" value="Genomic_DNA"/>
</dbReference>